<dbReference type="CDD" id="cd00067">
    <property type="entry name" value="GAL4"/>
    <property type="match status" value="1"/>
</dbReference>
<evidence type="ECO:0000313" key="8">
    <source>
        <dbReference type="EMBL" id="KAK5061127.1"/>
    </source>
</evidence>
<evidence type="ECO:0000256" key="3">
    <source>
        <dbReference type="ARBA" id="ARBA00023125"/>
    </source>
</evidence>
<dbReference type="InterPro" id="IPR036864">
    <property type="entry name" value="Zn2-C6_fun-type_DNA-bd_sf"/>
</dbReference>
<dbReference type="GO" id="GO:0000978">
    <property type="term" value="F:RNA polymerase II cis-regulatory region sequence-specific DNA binding"/>
    <property type="evidence" value="ECO:0007669"/>
    <property type="project" value="TreeGrafter"/>
</dbReference>
<protein>
    <recommendedName>
        <fullName evidence="7">Zn(2)-C6 fungal-type domain-containing protein</fullName>
    </recommendedName>
</protein>
<dbReference type="SMART" id="SM00066">
    <property type="entry name" value="GAL4"/>
    <property type="match status" value="1"/>
</dbReference>
<name>A0AAV9NN75_9EURO</name>
<reference evidence="8 9" key="1">
    <citation type="submission" date="2023-08" db="EMBL/GenBank/DDBJ databases">
        <title>Black Yeasts Isolated from many extreme environments.</title>
        <authorList>
            <person name="Coleine C."/>
            <person name="Stajich J.E."/>
            <person name="Selbmann L."/>
        </authorList>
    </citation>
    <scope>NUCLEOTIDE SEQUENCE [LARGE SCALE GENOMIC DNA]</scope>
    <source>
        <strain evidence="8 9">CCFEE 5792</strain>
    </source>
</reference>
<feature type="region of interest" description="Disordered" evidence="6">
    <location>
        <begin position="607"/>
        <end position="626"/>
    </location>
</feature>
<dbReference type="GO" id="GO:0006351">
    <property type="term" value="P:DNA-templated transcription"/>
    <property type="evidence" value="ECO:0007669"/>
    <property type="project" value="InterPro"/>
</dbReference>
<dbReference type="AlphaFoldDB" id="A0AAV9NN75"/>
<dbReference type="PROSITE" id="PS50048">
    <property type="entry name" value="ZN2_CY6_FUNGAL_2"/>
    <property type="match status" value="1"/>
</dbReference>
<dbReference type="InterPro" id="IPR007219">
    <property type="entry name" value="XnlR_reg_dom"/>
</dbReference>
<dbReference type="SMART" id="SM00906">
    <property type="entry name" value="Fungal_trans"/>
    <property type="match status" value="1"/>
</dbReference>
<organism evidence="8 9">
    <name type="scientific">Exophiala bonariae</name>
    <dbReference type="NCBI Taxonomy" id="1690606"/>
    <lineage>
        <taxon>Eukaryota</taxon>
        <taxon>Fungi</taxon>
        <taxon>Dikarya</taxon>
        <taxon>Ascomycota</taxon>
        <taxon>Pezizomycotina</taxon>
        <taxon>Eurotiomycetes</taxon>
        <taxon>Chaetothyriomycetidae</taxon>
        <taxon>Chaetothyriales</taxon>
        <taxon>Herpotrichiellaceae</taxon>
        <taxon>Exophiala</taxon>
    </lineage>
</organism>
<dbReference type="EMBL" id="JAVRRD010000003">
    <property type="protein sequence ID" value="KAK5061127.1"/>
    <property type="molecule type" value="Genomic_DNA"/>
</dbReference>
<gene>
    <name evidence="8" type="ORF">LTR84_007669</name>
</gene>
<evidence type="ECO:0000256" key="1">
    <source>
        <dbReference type="ARBA" id="ARBA00022723"/>
    </source>
</evidence>
<keyword evidence="3" id="KW-0238">DNA-binding</keyword>
<evidence type="ECO:0000256" key="6">
    <source>
        <dbReference type="SAM" id="MobiDB-lite"/>
    </source>
</evidence>
<dbReference type="Pfam" id="PF00172">
    <property type="entry name" value="Zn_clus"/>
    <property type="match status" value="1"/>
</dbReference>
<dbReference type="CDD" id="cd12148">
    <property type="entry name" value="fungal_TF_MHR"/>
    <property type="match status" value="1"/>
</dbReference>
<dbReference type="PANTHER" id="PTHR47424">
    <property type="entry name" value="REGULATORY PROTEIN GAL4"/>
    <property type="match status" value="1"/>
</dbReference>
<dbReference type="RefSeq" id="XP_064710224.1">
    <property type="nucleotide sequence ID" value="XM_064851221.1"/>
</dbReference>
<dbReference type="InterPro" id="IPR051127">
    <property type="entry name" value="Fungal_SecMet_Regulators"/>
</dbReference>
<proteinExistence type="predicted"/>
<dbReference type="Pfam" id="PF04082">
    <property type="entry name" value="Fungal_trans"/>
    <property type="match status" value="1"/>
</dbReference>
<dbReference type="GO" id="GO:0005634">
    <property type="term" value="C:nucleus"/>
    <property type="evidence" value="ECO:0007669"/>
    <property type="project" value="TreeGrafter"/>
</dbReference>
<evidence type="ECO:0000256" key="2">
    <source>
        <dbReference type="ARBA" id="ARBA00023015"/>
    </source>
</evidence>
<keyword evidence="9" id="KW-1185">Reference proteome</keyword>
<accession>A0AAV9NN75</accession>
<evidence type="ECO:0000256" key="4">
    <source>
        <dbReference type="ARBA" id="ARBA00023163"/>
    </source>
</evidence>
<dbReference type="PANTHER" id="PTHR47424:SF3">
    <property type="entry name" value="REGULATORY PROTEIN GAL4"/>
    <property type="match status" value="1"/>
</dbReference>
<feature type="compositionally biased region" description="Polar residues" evidence="6">
    <location>
        <begin position="612"/>
        <end position="625"/>
    </location>
</feature>
<sequence length="692" mass="78751">MEPLRPIAPDLTRGAVGNLGPIQKPKIAPKRKTEQACTNCRKLRRKCDGASPACQTCLENGLKCGYEGYVRPPERLTLARAVRRIAKLEERLRLYEGLGLNRTSAHVIQTFEGASPQDVEEQSATLPEEDDMDQVLRGVNRLTISKNPEFYGGSSLNAIINDVEASEEAEPSQNPEDALVSADNHLWSAEADELRFADMTDWFLPLKQTADWYVKTYFRTSHNIYPVVERRSFMRRYDDFWLGLSTEGHIWVGIMYMVLALGHQSSLVDPDSTTRYQALQRTDGEMCFLMARSTFADVPFRGGDISAAVSMFLGFVWLYNQQRFHESYAILGAATRVGYAIGLHRKTIQEKNEELSAVKTLWWSLFIYETELATWSGRPCAIQPHEMDVQPFTLETSPASLQYIEAMRQFSHLTWDAYEKVYGLPFKYATPEHRIEALRTHDQGFETWYDMWVRSDLWSREPYGLILRLRYGNIRILLYRAFLNLTILRVKKRKEVRDELVSVAATCVQLALSFVKTTTESVHVTSSGIIQAALFHVIGYLWNATITLLLYAKNKSAHAMLSEKGIHYEDTMKHVKLAMDFFDVHKYGSSTAQSAVLKTARLIDKIQDNHQRPQSSSPDSSNNIDMSFEPSDQPLDFLSQMSDPGLIFADHSLPNIFSLSPDSTLTPDENQPALAGEWRNENEHLNFYGSFG</sequence>
<evidence type="ECO:0000259" key="7">
    <source>
        <dbReference type="PROSITE" id="PS50048"/>
    </source>
</evidence>
<evidence type="ECO:0000256" key="5">
    <source>
        <dbReference type="ARBA" id="ARBA00023242"/>
    </source>
</evidence>
<dbReference type="GO" id="GO:0008270">
    <property type="term" value="F:zinc ion binding"/>
    <property type="evidence" value="ECO:0007669"/>
    <property type="project" value="InterPro"/>
</dbReference>
<keyword evidence="5" id="KW-0539">Nucleus</keyword>
<dbReference type="GO" id="GO:0000435">
    <property type="term" value="P:positive regulation of transcription from RNA polymerase II promoter by galactose"/>
    <property type="evidence" value="ECO:0007669"/>
    <property type="project" value="TreeGrafter"/>
</dbReference>
<dbReference type="Proteomes" id="UP001358417">
    <property type="component" value="Unassembled WGS sequence"/>
</dbReference>
<dbReference type="SUPFAM" id="SSF57701">
    <property type="entry name" value="Zn2/Cys6 DNA-binding domain"/>
    <property type="match status" value="1"/>
</dbReference>
<dbReference type="GO" id="GO:0000981">
    <property type="term" value="F:DNA-binding transcription factor activity, RNA polymerase II-specific"/>
    <property type="evidence" value="ECO:0007669"/>
    <property type="project" value="InterPro"/>
</dbReference>
<keyword evidence="4" id="KW-0804">Transcription</keyword>
<feature type="domain" description="Zn(2)-C6 fungal-type" evidence="7">
    <location>
        <begin position="36"/>
        <end position="66"/>
    </location>
</feature>
<keyword evidence="1" id="KW-0479">Metal-binding</keyword>
<comment type="caution">
    <text evidence="8">The sequence shown here is derived from an EMBL/GenBank/DDBJ whole genome shotgun (WGS) entry which is preliminary data.</text>
</comment>
<dbReference type="InterPro" id="IPR001138">
    <property type="entry name" value="Zn2Cys6_DnaBD"/>
</dbReference>
<keyword evidence="2" id="KW-0805">Transcription regulation</keyword>
<dbReference type="Gene3D" id="4.10.240.10">
    <property type="entry name" value="Zn(2)-C6 fungal-type DNA-binding domain"/>
    <property type="match status" value="1"/>
</dbReference>
<dbReference type="PROSITE" id="PS00463">
    <property type="entry name" value="ZN2_CY6_FUNGAL_1"/>
    <property type="match status" value="1"/>
</dbReference>
<dbReference type="GeneID" id="89975834"/>
<evidence type="ECO:0000313" key="9">
    <source>
        <dbReference type="Proteomes" id="UP001358417"/>
    </source>
</evidence>